<organism evidence="7 8">
    <name type="scientific">Leucothrix pacifica</name>
    <dbReference type="NCBI Taxonomy" id="1247513"/>
    <lineage>
        <taxon>Bacteria</taxon>
        <taxon>Pseudomonadati</taxon>
        <taxon>Pseudomonadota</taxon>
        <taxon>Gammaproteobacteria</taxon>
        <taxon>Thiotrichales</taxon>
        <taxon>Thiotrichaceae</taxon>
        <taxon>Leucothrix</taxon>
    </lineage>
</organism>
<evidence type="ECO:0000256" key="5">
    <source>
        <dbReference type="ARBA" id="ARBA00023136"/>
    </source>
</evidence>
<proteinExistence type="predicted"/>
<dbReference type="AlphaFoldDB" id="A0A317CK31"/>
<dbReference type="InterPro" id="IPR037185">
    <property type="entry name" value="EmrE-like"/>
</dbReference>
<keyword evidence="5 6" id="KW-0472">Membrane</keyword>
<evidence type="ECO:0000313" key="7">
    <source>
        <dbReference type="EMBL" id="PWQ97803.1"/>
    </source>
</evidence>
<evidence type="ECO:0000256" key="2">
    <source>
        <dbReference type="ARBA" id="ARBA00022475"/>
    </source>
</evidence>
<feature type="transmembrane region" description="Helical" evidence="6">
    <location>
        <begin position="45"/>
        <end position="69"/>
    </location>
</feature>
<dbReference type="PROSITE" id="PS51257">
    <property type="entry name" value="PROKAR_LIPOPROTEIN"/>
    <property type="match status" value="1"/>
</dbReference>
<dbReference type="GO" id="GO:0022857">
    <property type="term" value="F:transmembrane transporter activity"/>
    <property type="evidence" value="ECO:0007669"/>
    <property type="project" value="InterPro"/>
</dbReference>
<dbReference type="Gene3D" id="1.10.3730.20">
    <property type="match status" value="1"/>
</dbReference>
<keyword evidence="3 6" id="KW-0812">Transmembrane</keyword>
<evidence type="ECO:0008006" key="9">
    <source>
        <dbReference type="Google" id="ProtNLM"/>
    </source>
</evidence>
<feature type="transmembrane region" description="Helical" evidence="6">
    <location>
        <begin position="110"/>
        <end position="128"/>
    </location>
</feature>
<keyword evidence="8" id="KW-1185">Reference proteome</keyword>
<protein>
    <recommendedName>
        <fullName evidence="9">4-amino-4-deoxy-L-arabinose-phosphoundecaprenol flippase subunit ArnF</fullName>
    </recommendedName>
</protein>
<gene>
    <name evidence="7" type="ORF">DKW60_09410</name>
</gene>
<dbReference type="EMBL" id="QGKM01000022">
    <property type="protein sequence ID" value="PWQ97803.1"/>
    <property type="molecule type" value="Genomic_DNA"/>
</dbReference>
<dbReference type="InterPro" id="IPR000390">
    <property type="entry name" value="Small_drug/metabolite_transptr"/>
</dbReference>
<comment type="subcellular location">
    <subcellularLocation>
        <location evidence="1">Cell membrane</location>
        <topology evidence="1">Multi-pass membrane protein</topology>
    </subcellularLocation>
</comment>
<keyword evidence="2" id="KW-1003">Cell membrane</keyword>
<evidence type="ECO:0000313" key="8">
    <source>
        <dbReference type="Proteomes" id="UP000245539"/>
    </source>
</evidence>
<feature type="transmembrane region" description="Helical" evidence="6">
    <location>
        <begin position="81"/>
        <end position="98"/>
    </location>
</feature>
<name>A0A317CK31_9GAMM</name>
<dbReference type="PANTHER" id="PTHR30561:SF9">
    <property type="entry name" value="4-AMINO-4-DEOXY-L-ARABINOSE-PHOSPHOUNDECAPRENOL FLIPPASE SUBUNIT ARNF-RELATED"/>
    <property type="match status" value="1"/>
</dbReference>
<dbReference type="PANTHER" id="PTHR30561">
    <property type="entry name" value="SMR FAMILY PROTON-DEPENDENT DRUG EFFLUX TRANSPORTER SUGE"/>
    <property type="match status" value="1"/>
</dbReference>
<keyword evidence="4 6" id="KW-1133">Transmembrane helix</keyword>
<evidence type="ECO:0000256" key="1">
    <source>
        <dbReference type="ARBA" id="ARBA00004651"/>
    </source>
</evidence>
<evidence type="ECO:0000256" key="3">
    <source>
        <dbReference type="ARBA" id="ARBA00022692"/>
    </source>
</evidence>
<sequence>MRIVSVYLIISILAGACGQLMMKAGLLALGPLSLALENFRTSVELPAIAGLAWIATGIGAYFAAVLLWIKVLKVFPLNMAYPLLSLGYVVVYVGSVWWPAVNEAVSPQKTLGVCLIIIGVIIITRYSGDSRQHE</sequence>
<dbReference type="Proteomes" id="UP000245539">
    <property type="component" value="Unassembled WGS sequence"/>
</dbReference>
<comment type="caution">
    <text evidence="7">The sequence shown here is derived from an EMBL/GenBank/DDBJ whole genome shotgun (WGS) entry which is preliminary data.</text>
</comment>
<dbReference type="OrthoDB" id="6058674at2"/>
<evidence type="ECO:0000256" key="4">
    <source>
        <dbReference type="ARBA" id="ARBA00022989"/>
    </source>
</evidence>
<dbReference type="SUPFAM" id="SSF103481">
    <property type="entry name" value="Multidrug resistance efflux transporter EmrE"/>
    <property type="match status" value="1"/>
</dbReference>
<reference evidence="7 8" key="1">
    <citation type="submission" date="2018-05" db="EMBL/GenBank/DDBJ databases">
        <title>Leucothrix arctica sp. nov., isolated from Arctic seawater.</title>
        <authorList>
            <person name="Choi A."/>
            <person name="Baek K."/>
        </authorList>
    </citation>
    <scope>NUCLEOTIDE SEQUENCE [LARGE SCALE GENOMIC DNA]</scope>
    <source>
        <strain evidence="7 8">JCM 18388</strain>
    </source>
</reference>
<accession>A0A317CK31</accession>
<evidence type="ECO:0000256" key="6">
    <source>
        <dbReference type="SAM" id="Phobius"/>
    </source>
</evidence>
<dbReference type="GO" id="GO:0005886">
    <property type="term" value="C:plasma membrane"/>
    <property type="evidence" value="ECO:0007669"/>
    <property type="project" value="UniProtKB-SubCell"/>
</dbReference>
<dbReference type="RefSeq" id="WP_109837404.1">
    <property type="nucleotide sequence ID" value="NZ_QGKM01000022.1"/>
</dbReference>